<evidence type="ECO:0000313" key="9">
    <source>
        <dbReference type="EMBL" id="ACT51703.1"/>
    </source>
</evidence>
<evidence type="ECO:0000313" key="10">
    <source>
        <dbReference type="Proteomes" id="UP000002743"/>
    </source>
</evidence>
<keyword evidence="4" id="KW-0808">Transferase</keyword>
<dbReference type="STRING" id="582744.Msip34_2466"/>
<reference evidence="9 10" key="2">
    <citation type="journal article" date="2011" name="J. Bacteriol.">
        <title>Genomes of three methylotrophs from a single niche uncover genetic and metabolic divergence of Methylophilaceae.</title>
        <authorList>
            <person name="Lapidus A."/>
            <person name="Clum A."/>
            <person name="Labutti K."/>
            <person name="Kaluzhnaya M.G."/>
            <person name="Lim S."/>
            <person name="Beck D.A."/>
            <person name="Glavina Del Rio T."/>
            <person name="Nolan M."/>
            <person name="Mavromatis K."/>
            <person name="Huntemann M."/>
            <person name="Lucas S."/>
            <person name="Lidstrom M.E."/>
            <person name="Ivanova N."/>
            <person name="Chistoserdova L."/>
        </authorList>
    </citation>
    <scope>NUCLEOTIDE SEQUENCE [LARGE SCALE GENOMIC DNA]</scope>
    <source>
        <strain evidence="9 10">SIP3-4</strain>
    </source>
</reference>
<dbReference type="InterPro" id="IPR000014">
    <property type="entry name" value="PAS"/>
</dbReference>
<evidence type="ECO:0000256" key="1">
    <source>
        <dbReference type="ARBA" id="ARBA00000085"/>
    </source>
</evidence>
<dbReference type="eggNOG" id="COG2202">
    <property type="taxonomic scope" value="Bacteria"/>
</dbReference>
<keyword evidence="5" id="KW-0418">Kinase</keyword>
<dbReference type="RefSeq" id="WP_015830965.1">
    <property type="nucleotide sequence ID" value="NC_012969.1"/>
</dbReference>
<evidence type="ECO:0000259" key="7">
    <source>
        <dbReference type="PROSITE" id="PS50112"/>
    </source>
</evidence>
<dbReference type="SUPFAM" id="SSF55785">
    <property type="entry name" value="PYP-like sensor domain (PAS domain)"/>
    <property type="match status" value="3"/>
</dbReference>
<dbReference type="PANTHER" id="PTHR43304:SF1">
    <property type="entry name" value="PAC DOMAIN-CONTAINING PROTEIN"/>
    <property type="match status" value="1"/>
</dbReference>
<dbReference type="HOGENOM" id="CLU_603836_0_0_4"/>
<dbReference type="Gene3D" id="3.30.450.20">
    <property type="entry name" value="PAS domain"/>
    <property type="match status" value="3"/>
</dbReference>
<keyword evidence="3" id="KW-0597">Phosphoprotein</keyword>
<dbReference type="Pfam" id="PF13426">
    <property type="entry name" value="PAS_9"/>
    <property type="match status" value="1"/>
</dbReference>
<feature type="domain" description="PAS" evidence="7">
    <location>
        <begin position="322"/>
        <end position="397"/>
    </location>
</feature>
<dbReference type="CDD" id="cd00130">
    <property type="entry name" value="PAS"/>
    <property type="match status" value="3"/>
</dbReference>
<dbReference type="Proteomes" id="UP000002743">
    <property type="component" value="Chromosome"/>
</dbReference>
<feature type="transmembrane region" description="Helical" evidence="6">
    <location>
        <begin position="5"/>
        <end position="25"/>
    </location>
</feature>
<dbReference type="AlphaFoldDB" id="C6XAG2"/>
<name>C6XAG2_METGS</name>
<dbReference type="Pfam" id="PF00989">
    <property type="entry name" value="PAS"/>
    <property type="match status" value="1"/>
</dbReference>
<dbReference type="SMART" id="SM00086">
    <property type="entry name" value="PAC"/>
    <property type="match status" value="3"/>
</dbReference>
<proteinExistence type="predicted"/>
<dbReference type="EMBL" id="CP001674">
    <property type="protein sequence ID" value="ACT51703.1"/>
    <property type="molecule type" value="Genomic_DNA"/>
</dbReference>
<feature type="transmembrane region" description="Helical" evidence="6">
    <location>
        <begin position="31"/>
        <end position="56"/>
    </location>
</feature>
<protein>
    <recommendedName>
        <fullName evidence="2">histidine kinase</fullName>
        <ecNumber evidence="2">2.7.13.3</ecNumber>
    </recommendedName>
</protein>
<dbReference type="GO" id="GO:0006355">
    <property type="term" value="P:regulation of DNA-templated transcription"/>
    <property type="evidence" value="ECO:0007669"/>
    <property type="project" value="InterPro"/>
</dbReference>
<dbReference type="InterPro" id="IPR052162">
    <property type="entry name" value="Sensor_kinase/Photoreceptor"/>
</dbReference>
<dbReference type="InterPro" id="IPR000700">
    <property type="entry name" value="PAS-assoc_C"/>
</dbReference>
<evidence type="ECO:0000256" key="3">
    <source>
        <dbReference type="ARBA" id="ARBA00022553"/>
    </source>
</evidence>
<dbReference type="PANTHER" id="PTHR43304">
    <property type="entry name" value="PHYTOCHROME-LIKE PROTEIN CPH1"/>
    <property type="match status" value="1"/>
</dbReference>
<dbReference type="InterPro" id="IPR035965">
    <property type="entry name" value="PAS-like_dom_sf"/>
</dbReference>
<dbReference type="PROSITE" id="PS50112">
    <property type="entry name" value="PAS"/>
    <property type="match status" value="2"/>
</dbReference>
<evidence type="ECO:0000256" key="5">
    <source>
        <dbReference type="ARBA" id="ARBA00022777"/>
    </source>
</evidence>
<dbReference type="SMART" id="SM00091">
    <property type="entry name" value="PAS"/>
    <property type="match status" value="3"/>
</dbReference>
<dbReference type="EC" id="2.7.13.3" evidence="2"/>
<dbReference type="NCBIfam" id="TIGR00229">
    <property type="entry name" value="sensory_box"/>
    <property type="match status" value="1"/>
</dbReference>
<evidence type="ECO:0000256" key="6">
    <source>
        <dbReference type="SAM" id="Phobius"/>
    </source>
</evidence>
<feature type="domain" description="PAC" evidence="8">
    <location>
        <begin position="269"/>
        <end position="321"/>
    </location>
</feature>
<dbReference type="PROSITE" id="PS50113">
    <property type="entry name" value="PAC"/>
    <property type="match status" value="1"/>
</dbReference>
<dbReference type="OrthoDB" id="344644at2"/>
<dbReference type="Pfam" id="PF08447">
    <property type="entry name" value="PAS_3"/>
    <property type="match status" value="1"/>
</dbReference>
<organism evidence="9 10">
    <name type="scientific">Methylovorus glucosotrophus (strain SIP3-4)</name>
    <dbReference type="NCBI Taxonomy" id="582744"/>
    <lineage>
        <taxon>Bacteria</taxon>
        <taxon>Pseudomonadati</taxon>
        <taxon>Pseudomonadota</taxon>
        <taxon>Betaproteobacteria</taxon>
        <taxon>Nitrosomonadales</taxon>
        <taxon>Methylophilaceae</taxon>
        <taxon>Methylovorus</taxon>
    </lineage>
</organism>
<accession>C6XAG2</accession>
<keyword evidence="6" id="KW-0812">Transmembrane</keyword>
<evidence type="ECO:0000256" key="4">
    <source>
        <dbReference type="ARBA" id="ARBA00022679"/>
    </source>
</evidence>
<reference evidence="10" key="1">
    <citation type="submission" date="2009-07" db="EMBL/GenBank/DDBJ databases">
        <title>Complete sequence of chromosome of Methylovorus sp. SIP3-4.</title>
        <authorList>
            <person name="Lucas S."/>
            <person name="Copeland A."/>
            <person name="Lapidus A."/>
            <person name="Glavina del Rio T."/>
            <person name="Tice H."/>
            <person name="Bruce D."/>
            <person name="Goodwin L."/>
            <person name="Pitluck S."/>
            <person name="Clum A."/>
            <person name="Larimer F."/>
            <person name="Land M."/>
            <person name="Hauser L."/>
            <person name="Kyrpides N."/>
            <person name="Mikhailova N."/>
            <person name="Kayluzhnaya M."/>
            <person name="Chistoserdova L."/>
        </authorList>
    </citation>
    <scope>NUCLEOTIDE SEQUENCE [LARGE SCALE GENOMIC DNA]</scope>
    <source>
        <strain evidence="10">SIP3-4</strain>
    </source>
</reference>
<feature type="domain" description="PAS" evidence="7">
    <location>
        <begin position="195"/>
        <end position="265"/>
    </location>
</feature>
<dbReference type="KEGG" id="mei:Msip34_2466"/>
<dbReference type="InterPro" id="IPR013655">
    <property type="entry name" value="PAS_fold_3"/>
</dbReference>
<dbReference type="InterPro" id="IPR001610">
    <property type="entry name" value="PAC"/>
</dbReference>
<evidence type="ECO:0000259" key="8">
    <source>
        <dbReference type="PROSITE" id="PS50113"/>
    </source>
</evidence>
<gene>
    <name evidence="9" type="ordered locus">Msip34_2466</name>
</gene>
<sequence length="466" mass="52005">MSIYVFSTLILSIIFLFVFNTWWAGTAPFKMHLAGMVIIATTAFSALLMLAVYPLLRHRPLLRNTTPGFDRRAWGINVSSLLATPAAVIEGYTVIFANNAFLAELGMQGISDQILGMPLTNVIHPGDHQTLAALLASPEHDKKSTQRLRLLCLDGSILPVHISASPISEAPDNEQLLLQFSAVSAHDTPGASFREQFPYHLLVNQIEQVVFQVDTAQNILFLNPSWQGLLDFNVEDCLQKPLLSFIHPEDKPLVEARLHSLIQGKRSRCLLEARVISKNGDSHWVELRARNTSSVKGERSSVVGTLTDISHSKQAEASLRTNRRSLSMLINNAPCMIYRCKNDRNWSFEFVSDGCAEVTGYEAHEMINNLSFSYVEIIHPEDRETAWQHVQEKIAMQDKFQLVYRIITRAGHIKWVWEQGKGVYSSAGELLALEGFIAHISDDDAPTGLIADIQQLIQSQPIPGGQ</sequence>
<comment type="catalytic activity">
    <reaction evidence="1">
        <text>ATP + protein L-histidine = ADP + protein N-phospho-L-histidine.</text>
        <dbReference type="EC" id="2.7.13.3"/>
    </reaction>
</comment>
<keyword evidence="10" id="KW-1185">Reference proteome</keyword>
<dbReference type="GO" id="GO:0004673">
    <property type="term" value="F:protein histidine kinase activity"/>
    <property type="evidence" value="ECO:0007669"/>
    <property type="project" value="UniProtKB-EC"/>
</dbReference>
<dbReference type="InterPro" id="IPR013767">
    <property type="entry name" value="PAS_fold"/>
</dbReference>
<evidence type="ECO:0000256" key="2">
    <source>
        <dbReference type="ARBA" id="ARBA00012438"/>
    </source>
</evidence>
<keyword evidence="6" id="KW-0472">Membrane</keyword>
<keyword evidence="6" id="KW-1133">Transmembrane helix</keyword>